<evidence type="ECO:0000256" key="6">
    <source>
        <dbReference type="ARBA" id="ARBA00022970"/>
    </source>
</evidence>
<evidence type="ECO:0000256" key="2">
    <source>
        <dbReference type="ARBA" id="ARBA00008540"/>
    </source>
</evidence>
<keyword evidence="8 9" id="KW-0472">Membrane</keyword>
<dbReference type="GO" id="GO:0015190">
    <property type="term" value="F:L-leucine transmembrane transporter activity"/>
    <property type="evidence" value="ECO:0007669"/>
    <property type="project" value="TreeGrafter"/>
</dbReference>
<comment type="subcellular location">
    <subcellularLocation>
        <location evidence="1">Cell membrane</location>
        <topology evidence="1">Multi-pass membrane protein</topology>
    </subcellularLocation>
</comment>
<evidence type="ECO:0000313" key="10">
    <source>
        <dbReference type="EMBL" id="SNR39849.1"/>
    </source>
</evidence>
<feature type="transmembrane region" description="Helical" evidence="9">
    <location>
        <begin position="312"/>
        <end position="330"/>
    </location>
</feature>
<dbReference type="EMBL" id="FZNY01000001">
    <property type="protein sequence ID" value="SNR39849.1"/>
    <property type="molecule type" value="Genomic_DNA"/>
</dbReference>
<dbReference type="GO" id="GO:0015188">
    <property type="term" value="F:L-isoleucine transmembrane transporter activity"/>
    <property type="evidence" value="ECO:0007669"/>
    <property type="project" value="TreeGrafter"/>
</dbReference>
<sequence>MKITKQTFITSFALFSLFFGAGNLIFPAFLGYNAGDGWFMVAVGFVLSAVVIPILAIYGHARLQGTMMDFGRKVSPAFAFIYSLVVYVISVSFPSPRTASVTYEMAVQPYFDIPSLGAIGKYLPLILSTVYFALVLLFVLNRSKIIDIIGKFLTPGILIILGSIILIGLFGDYSAMTASEYPSNLTSGILEGYQTFDAIGGVLVGGVLVVSLSLKGVSKEESKGVIAKAGLFAGIGFVIMYVGLIALGAANSGTLDIDNRTELLSLLSYNTLGNMGRSALGVLVALACFTTAVGIVTGTADFFKGLFKDSQKAYIITAVISCILGVGMGQLDVHSIIVVALPALMFIYPITIVLILLNALPDKFATPTVFKAVVLITVLFSLPDFLSSIGLSEMVQPIQEFLPFGTVTLGWLLPALVTFIVVNLIGFKKNE</sequence>
<keyword evidence="6" id="KW-0029">Amino-acid transport</keyword>
<evidence type="ECO:0000256" key="9">
    <source>
        <dbReference type="SAM" id="Phobius"/>
    </source>
</evidence>
<protein>
    <submittedName>
        <fullName evidence="10">Branched-chain amino acid:cation transporter, LIVCS family</fullName>
    </submittedName>
</protein>
<dbReference type="GO" id="GO:0015820">
    <property type="term" value="P:L-leucine transport"/>
    <property type="evidence" value="ECO:0007669"/>
    <property type="project" value="TreeGrafter"/>
</dbReference>
<dbReference type="RefSeq" id="WP_089369889.1">
    <property type="nucleotide sequence ID" value="NZ_BMEP01000002.1"/>
</dbReference>
<feature type="transmembrane region" description="Helical" evidence="9">
    <location>
        <begin position="279"/>
        <end position="300"/>
    </location>
</feature>
<gene>
    <name evidence="10" type="ORF">SAMN06265376_101556</name>
</gene>
<dbReference type="GO" id="GO:0015818">
    <property type="term" value="P:isoleucine transport"/>
    <property type="evidence" value="ECO:0007669"/>
    <property type="project" value="TreeGrafter"/>
</dbReference>
<feature type="transmembrane region" description="Helical" evidence="9">
    <location>
        <begin position="119"/>
        <end position="140"/>
    </location>
</feature>
<feature type="transmembrane region" description="Helical" evidence="9">
    <location>
        <begin position="336"/>
        <end position="357"/>
    </location>
</feature>
<keyword evidence="11" id="KW-1185">Reference proteome</keyword>
<feature type="transmembrane region" description="Helical" evidence="9">
    <location>
        <begin position="79"/>
        <end position="99"/>
    </location>
</feature>
<dbReference type="PANTHER" id="PTHR30588:SF0">
    <property type="entry name" value="BRANCHED-CHAIN AMINO ACID PERMEASE BRNQ"/>
    <property type="match status" value="1"/>
</dbReference>
<keyword evidence="4" id="KW-1003">Cell membrane</keyword>
<evidence type="ECO:0000256" key="4">
    <source>
        <dbReference type="ARBA" id="ARBA00022475"/>
    </source>
</evidence>
<feature type="transmembrane region" description="Helical" evidence="9">
    <location>
        <begin position="152"/>
        <end position="173"/>
    </location>
</feature>
<dbReference type="OrthoDB" id="9783920at2"/>
<feature type="transmembrane region" description="Helical" evidence="9">
    <location>
        <begin position="401"/>
        <end position="425"/>
    </location>
</feature>
<keyword evidence="3" id="KW-0813">Transport</keyword>
<keyword evidence="7 9" id="KW-1133">Transmembrane helix</keyword>
<evidence type="ECO:0000256" key="1">
    <source>
        <dbReference type="ARBA" id="ARBA00004651"/>
    </source>
</evidence>
<dbReference type="PANTHER" id="PTHR30588">
    <property type="entry name" value="BRANCHED-CHAIN AMINO ACID TRANSPORT SYSTEM 2 CARRIER PROTEIN"/>
    <property type="match status" value="1"/>
</dbReference>
<feature type="transmembrane region" description="Helical" evidence="9">
    <location>
        <begin position="369"/>
        <end position="389"/>
    </location>
</feature>
<comment type="similarity">
    <text evidence="2">Belongs to the branched chain amino acid transporter family.</text>
</comment>
<evidence type="ECO:0000256" key="5">
    <source>
        <dbReference type="ARBA" id="ARBA00022692"/>
    </source>
</evidence>
<feature type="transmembrane region" description="Helical" evidence="9">
    <location>
        <begin position="12"/>
        <end position="32"/>
    </location>
</feature>
<dbReference type="GO" id="GO:0005304">
    <property type="term" value="F:L-valine transmembrane transporter activity"/>
    <property type="evidence" value="ECO:0007669"/>
    <property type="project" value="TreeGrafter"/>
</dbReference>
<accession>A0A238W2B0</accession>
<feature type="transmembrane region" description="Helical" evidence="9">
    <location>
        <begin position="38"/>
        <end position="58"/>
    </location>
</feature>
<dbReference type="Pfam" id="PF05525">
    <property type="entry name" value="Branch_AA_trans"/>
    <property type="match status" value="1"/>
</dbReference>
<keyword evidence="5 9" id="KW-0812">Transmembrane</keyword>
<reference evidence="10 11" key="1">
    <citation type="submission" date="2017-06" db="EMBL/GenBank/DDBJ databases">
        <authorList>
            <person name="Kim H.J."/>
            <person name="Triplett B.A."/>
        </authorList>
    </citation>
    <scope>NUCLEOTIDE SEQUENCE [LARGE SCALE GENOMIC DNA]</scope>
    <source>
        <strain evidence="10 11">DSM 25597</strain>
    </source>
</reference>
<evidence type="ECO:0000256" key="8">
    <source>
        <dbReference type="ARBA" id="ARBA00023136"/>
    </source>
</evidence>
<proteinExistence type="inferred from homology"/>
<organism evidence="10 11">
    <name type="scientific">Dokdonia pacifica</name>
    <dbReference type="NCBI Taxonomy" id="1627892"/>
    <lineage>
        <taxon>Bacteria</taxon>
        <taxon>Pseudomonadati</taxon>
        <taxon>Bacteroidota</taxon>
        <taxon>Flavobacteriia</taxon>
        <taxon>Flavobacteriales</taxon>
        <taxon>Flavobacteriaceae</taxon>
        <taxon>Dokdonia</taxon>
    </lineage>
</organism>
<feature type="transmembrane region" description="Helical" evidence="9">
    <location>
        <begin position="226"/>
        <end position="250"/>
    </location>
</feature>
<dbReference type="Proteomes" id="UP000198379">
    <property type="component" value="Unassembled WGS sequence"/>
</dbReference>
<dbReference type="AlphaFoldDB" id="A0A238W2B0"/>
<name>A0A238W2B0_9FLAO</name>
<evidence type="ECO:0000256" key="3">
    <source>
        <dbReference type="ARBA" id="ARBA00022448"/>
    </source>
</evidence>
<evidence type="ECO:0000256" key="7">
    <source>
        <dbReference type="ARBA" id="ARBA00022989"/>
    </source>
</evidence>
<dbReference type="NCBIfam" id="TIGR00796">
    <property type="entry name" value="livcs"/>
    <property type="match status" value="1"/>
</dbReference>
<dbReference type="InterPro" id="IPR004685">
    <property type="entry name" value="Brnchd-chn_aa_trnsp_Livcs"/>
</dbReference>
<dbReference type="GO" id="GO:0005886">
    <property type="term" value="C:plasma membrane"/>
    <property type="evidence" value="ECO:0007669"/>
    <property type="project" value="UniProtKB-SubCell"/>
</dbReference>
<feature type="transmembrane region" description="Helical" evidence="9">
    <location>
        <begin position="193"/>
        <end position="214"/>
    </location>
</feature>
<evidence type="ECO:0000313" key="11">
    <source>
        <dbReference type="Proteomes" id="UP000198379"/>
    </source>
</evidence>